<keyword evidence="3" id="KW-1185">Reference proteome</keyword>
<dbReference type="Proteomes" id="UP000261828">
    <property type="component" value="Unassembled WGS sequence"/>
</dbReference>
<comment type="caution">
    <text evidence="2">The sequence shown here is derived from an EMBL/GenBank/DDBJ whole genome shotgun (WGS) entry which is preliminary data.</text>
</comment>
<gene>
    <name evidence="2" type="ORF">DX873_12585</name>
</gene>
<proteinExistence type="predicted"/>
<dbReference type="OrthoDB" id="1427071at2"/>
<feature type="compositionally biased region" description="Low complexity" evidence="1">
    <location>
        <begin position="251"/>
        <end position="261"/>
    </location>
</feature>
<name>A0A371JRM3_9FLAO</name>
<evidence type="ECO:0000256" key="1">
    <source>
        <dbReference type="SAM" id="MobiDB-lite"/>
    </source>
</evidence>
<organism evidence="2 3">
    <name type="scientific">Flagellimonas nanhaiensis</name>
    <dbReference type="NCBI Taxonomy" id="2292706"/>
    <lineage>
        <taxon>Bacteria</taxon>
        <taxon>Pseudomonadati</taxon>
        <taxon>Bacteroidota</taxon>
        <taxon>Flavobacteriia</taxon>
        <taxon>Flavobacteriales</taxon>
        <taxon>Flavobacteriaceae</taxon>
        <taxon>Flagellimonas</taxon>
    </lineage>
</organism>
<accession>A0A371JRM3</accession>
<dbReference type="PROSITE" id="PS51257">
    <property type="entry name" value="PROKAR_LIPOPROTEIN"/>
    <property type="match status" value="1"/>
</dbReference>
<evidence type="ECO:0008006" key="4">
    <source>
        <dbReference type="Google" id="ProtNLM"/>
    </source>
</evidence>
<feature type="region of interest" description="Disordered" evidence="1">
    <location>
        <begin position="235"/>
        <end position="261"/>
    </location>
</feature>
<reference evidence="2 3" key="1">
    <citation type="submission" date="2018-08" db="EMBL/GenBank/DDBJ databases">
        <title>Muricauda nanhaiensis sp. nov., isolated from seawater of the South China Sea.</title>
        <authorList>
            <person name="Dang Y."/>
        </authorList>
    </citation>
    <scope>NUCLEOTIDE SEQUENCE [LARGE SCALE GENOMIC DNA]</scope>
    <source>
        <strain evidence="2 3">SM1704</strain>
    </source>
</reference>
<dbReference type="RefSeq" id="WP_116184769.1">
    <property type="nucleotide sequence ID" value="NZ_QTJX01000002.1"/>
</dbReference>
<evidence type="ECO:0000313" key="3">
    <source>
        <dbReference type="Proteomes" id="UP000261828"/>
    </source>
</evidence>
<sequence>MKTTTLVAIASFALVFFSCSKDGEEGGGNNNSVLQGFNSQVCANVQGPSAAYWDFSHSIPLPLTQVPVLKNPGQQFIHSQFPLLGFVMPQGFNANEITDPVTGTIGVNVVRNDNNVVFRWVPNTQVAGQVSATDIIANEINAMFAHYGFNGAPDVVCTTTSNSSFEGIPSQFTARLLRFGGITGQVWVRSTFIAGGTFSAISVTSAPTAEYDTQVAETFLPINYQLFVGRDGTFVDNDNDGVPANEDPDDNNPNVPNNNGG</sequence>
<dbReference type="EMBL" id="QTJX01000002">
    <property type="protein sequence ID" value="RDY60160.1"/>
    <property type="molecule type" value="Genomic_DNA"/>
</dbReference>
<evidence type="ECO:0000313" key="2">
    <source>
        <dbReference type="EMBL" id="RDY60160.1"/>
    </source>
</evidence>
<protein>
    <recommendedName>
        <fullName evidence="4">Lipoprotein</fullName>
    </recommendedName>
</protein>
<dbReference type="AlphaFoldDB" id="A0A371JRM3"/>